<evidence type="ECO:0000256" key="2">
    <source>
        <dbReference type="SAM" id="SignalP"/>
    </source>
</evidence>
<feature type="compositionally biased region" description="Polar residues" evidence="1">
    <location>
        <begin position="292"/>
        <end position="307"/>
    </location>
</feature>
<feature type="region of interest" description="Disordered" evidence="1">
    <location>
        <begin position="275"/>
        <end position="307"/>
    </location>
</feature>
<protein>
    <recommendedName>
        <fullName evidence="5">Secreted protein</fullName>
    </recommendedName>
</protein>
<feature type="compositionally biased region" description="Polar residues" evidence="1">
    <location>
        <begin position="170"/>
        <end position="188"/>
    </location>
</feature>
<reference evidence="3 4" key="1">
    <citation type="journal article" date="2014" name="Genome Announc.">
        <title>Draft Genome Sequence of Streptomyces fradiae ATCC 19609, a Strain Highly Sensitive to Antibiotics.</title>
        <authorList>
            <person name="Bekker O.B."/>
            <person name="Klimina K.M."/>
            <person name="Vatlin A.A."/>
            <person name="Zakharevich N.V."/>
            <person name="Kasianov A.S."/>
            <person name="Danilenko V.N."/>
        </authorList>
    </citation>
    <scope>NUCLEOTIDE SEQUENCE [LARGE SCALE GENOMIC DNA]</scope>
    <source>
        <strain evidence="3 4">ATCC 19609</strain>
    </source>
</reference>
<feature type="signal peptide" evidence="2">
    <location>
        <begin position="1"/>
        <end position="29"/>
    </location>
</feature>
<gene>
    <name evidence="3" type="ORF">SFRA_017875</name>
</gene>
<feature type="region of interest" description="Disordered" evidence="1">
    <location>
        <begin position="375"/>
        <end position="399"/>
    </location>
</feature>
<organism evidence="3 4">
    <name type="scientific">Streptomyces xinghaiensis</name>
    <dbReference type="NCBI Taxonomy" id="1038928"/>
    <lineage>
        <taxon>Bacteria</taxon>
        <taxon>Bacillati</taxon>
        <taxon>Actinomycetota</taxon>
        <taxon>Actinomycetes</taxon>
        <taxon>Kitasatosporales</taxon>
        <taxon>Streptomycetaceae</taxon>
        <taxon>Streptomyces</taxon>
    </lineage>
</organism>
<evidence type="ECO:0000313" key="3">
    <source>
        <dbReference type="EMBL" id="RKM94361.1"/>
    </source>
</evidence>
<proteinExistence type="predicted"/>
<keyword evidence="2" id="KW-0732">Signal</keyword>
<keyword evidence="4" id="KW-1185">Reference proteome</keyword>
<feature type="compositionally biased region" description="Gly residues" evidence="1">
    <location>
        <begin position="275"/>
        <end position="285"/>
    </location>
</feature>
<dbReference type="RefSeq" id="WP_050364671.1">
    <property type="nucleotide sequence ID" value="NZ_CP134822.1"/>
</dbReference>
<evidence type="ECO:0000313" key="4">
    <source>
        <dbReference type="Proteomes" id="UP000028058"/>
    </source>
</evidence>
<comment type="caution">
    <text evidence="3">The sequence shown here is derived from an EMBL/GenBank/DDBJ whole genome shotgun (WGS) entry which is preliminary data.</text>
</comment>
<dbReference type="OrthoDB" id="4275772at2"/>
<sequence>MKTAMVRGKRAVTMTAVALVAAVSSGVSAAASLPEGGAEATGGSGVAEVAGQDTALNGRQNNACGNVPAFPGILFDGRSQADCAVADRSERTGVLDTAGGATATGGDGAAYQQNTAERGRQNNACGNHNSSFGMSGTTDADCTAADASWSRGVVHRGDGAAATGGDGGAYQQNTAQEGRQNNSCGNTNNTTVSGAAEADCAANNASVSKGVVHHDEGAAATGGDSVFGASTQDTAQEGRQNNSCGNTNLGGTPGETDTGCTASDASVSRGVVHRGGGAAATGGDSGFSATAQNTAQEGRQNNSCGNANTGSLSGTAEADCAAVDASVSRGVTRHSGGATANGGSGLSTLFQQNTAQDGRQNNVCGNTNGLALDSGRTRARCSAVDTSTENRTGAARVSR</sequence>
<accession>A0A3R7HE16</accession>
<feature type="chain" id="PRO_5043188267" description="Secreted protein" evidence="2">
    <location>
        <begin position="30"/>
        <end position="399"/>
    </location>
</feature>
<feature type="region of interest" description="Disordered" evidence="1">
    <location>
        <begin position="219"/>
        <end position="250"/>
    </location>
</feature>
<evidence type="ECO:0008006" key="5">
    <source>
        <dbReference type="Google" id="ProtNLM"/>
    </source>
</evidence>
<feature type="compositionally biased region" description="Polar residues" evidence="1">
    <location>
        <begin position="228"/>
        <end position="250"/>
    </location>
</feature>
<dbReference type="Proteomes" id="UP000028058">
    <property type="component" value="Unassembled WGS sequence"/>
</dbReference>
<name>A0A3R7HE16_9ACTN</name>
<dbReference type="AlphaFoldDB" id="A0A3R7HE16"/>
<evidence type="ECO:0000256" key="1">
    <source>
        <dbReference type="SAM" id="MobiDB-lite"/>
    </source>
</evidence>
<dbReference type="EMBL" id="JNAD02000008">
    <property type="protein sequence ID" value="RKM94361.1"/>
    <property type="molecule type" value="Genomic_DNA"/>
</dbReference>
<feature type="region of interest" description="Disordered" evidence="1">
    <location>
        <begin position="158"/>
        <end position="188"/>
    </location>
</feature>